<organism evidence="2 3">
    <name type="scientific">Virgibacillus salarius</name>
    <dbReference type="NCBI Taxonomy" id="447199"/>
    <lineage>
        <taxon>Bacteria</taxon>
        <taxon>Bacillati</taxon>
        <taxon>Bacillota</taxon>
        <taxon>Bacilli</taxon>
        <taxon>Bacillales</taxon>
        <taxon>Bacillaceae</taxon>
        <taxon>Virgibacillus</taxon>
    </lineage>
</organism>
<name>A0A941E2U0_9BACI</name>
<keyword evidence="1" id="KW-0472">Membrane</keyword>
<comment type="caution">
    <text evidence="2">The sequence shown here is derived from an EMBL/GenBank/DDBJ whole genome shotgun (WGS) entry which is preliminary data.</text>
</comment>
<dbReference type="RefSeq" id="WP_166530865.1">
    <property type="nucleotide sequence ID" value="NZ_JAGSOT010000072.1"/>
</dbReference>
<evidence type="ECO:0000313" key="2">
    <source>
        <dbReference type="EMBL" id="MBR7797828.1"/>
    </source>
</evidence>
<dbReference type="EMBL" id="JAGSOT010000072">
    <property type="protein sequence ID" value="MBR7797828.1"/>
    <property type="molecule type" value="Genomic_DNA"/>
</dbReference>
<keyword evidence="1" id="KW-0812">Transmembrane</keyword>
<accession>A0A941E2U0</accession>
<evidence type="ECO:0000313" key="3">
    <source>
        <dbReference type="Proteomes" id="UP000675284"/>
    </source>
</evidence>
<feature type="transmembrane region" description="Helical" evidence="1">
    <location>
        <begin position="58"/>
        <end position="80"/>
    </location>
</feature>
<reference evidence="2" key="1">
    <citation type="submission" date="2021-04" db="EMBL/GenBank/DDBJ databases">
        <title>Isolation and polyphasic classification of algal microorganism.</title>
        <authorList>
            <person name="Wang S."/>
        </authorList>
    </citation>
    <scope>NUCLEOTIDE SEQUENCE</scope>
    <source>
        <strain evidence="2">720a</strain>
    </source>
</reference>
<proteinExistence type="predicted"/>
<keyword evidence="1" id="KW-1133">Transmembrane helix</keyword>
<sequence>MKMVLSRVSTYLFVVGLAAYFSFLFGIANFLLIGIIASTLGLIVAFFGERSIYKKIGIIGNALIILIGIIFSIVVVALFWK</sequence>
<dbReference type="AlphaFoldDB" id="A0A941E2U0"/>
<feature type="transmembrane region" description="Helical" evidence="1">
    <location>
        <begin position="20"/>
        <end position="46"/>
    </location>
</feature>
<protein>
    <submittedName>
        <fullName evidence="2">Uncharacterized protein</fullName>
    </submittedName>
</protein>
<dbReference type="Proteomes" id="UP000675284">
    <property type="component" value="Unassembled WGS sequence"/>
</dbReference>
<evidence type="ECO:0000256" key="1">
    <source>
        <dbReference type="SAM" id="Phobius"/>
    </source>
</evidence>
<keyword evidence="3" id="KW-1185">Reference proteome</keyword>
<gene>
    <name evidence="2" type="ORF">KCX74_17500</name>
</gene>